<protein>
    <submittedName>
        <fullName evidence="2">Uncharacterized protein</fullName>
    </submittedName>
</protein>
<reference evidence="2 3" key="1">
    <citation type="submission" date="2019-08" db="EMBL/GenBank/DDBJ databases">
        <title>Bradyrhizobium hipponensis sp. nov., a rhizobium isolated from a Lupinus angustifolius root nodule in Tunisia.</title>
        <authorList>
            <person name="Off K."/>
            <person name="Rejili M."/>
            <person name="Mars M."/>
            <person name="Brachmann A."/>
            <person name="Marin M."/>
        </authorList>
    </citation>
    <scope>NUCLEOTIDE SEQUENCE [LARGE SCALE GENOMIC DNA]</scope>
    <source>
        <strain evidence="2 3">CTAW71</strain>
    </source>
</reference>
<evidence type="ECO:0000256" key="1">
    <source>
        <dbReference type="SAM" id="Phobius"/>
    </source>
</evidence>
<accession>A0A5D3KBB0</accession>
<keyword evidence="1" id="KW-1133">Transmembrane helix</keyword>
<keyword evidence="1" id="KW-0812">Transmembrane</keyword>
<organism evidence="2 3">
    <name type="scientific">Bradyrhizobium rifense</name>
    <dbReference type="NCBI Taxonomy" id="515499"/>
    <lineage>
        <taxon>Bacteria</taxon>
        <taxon>Pseudomonadati</taxon>
        <taxon>Pseudomonadota</taxon>
        <taxon>Alphaproteobacteria</taxon>
        <taxon>Hyphomicrobiales</taxon>
        <taxon>Nitrobacteraceae</taxon>
        <taxon>Bradyrhizobium</taxon>
    </lineage>
</organism>
<keyword evidence="3" id="KW-1185">Reference proteome</keyword>
<gene>
    <name evidence="2" type="ORF">FXB40_41965</name>
</gene>
<evidence type="ECO:0000313" key="2">
    <source>
        <dbReference type="EMBL" id="TYL86184.1"/>
    </source>
</evidence>
<dbReference type="AlphaFoldDB" id="A0A5D3KBB0"/>
<sequence length="265" mass="28873">MTDATTQQPFDARITPYDDVVDAYDLTILKEVGDWSQDDTGDIVMTKDGDPQHGDIAYNGLFRLVQMWRYSEPHLRHLFATLYSTLTQRTVLDDALNAVGDRAHEVMMRGHGMPSGSFGAAFHDVLDRQAAAAFGAGIYAGSLMLMLSAILLRLRDDNQGKEQWTAVGPFFNGHSVGVIIEAGANGFRHADEWAKTHPPKAQQKRSQDIIEGALHGRPQPDEGSPGACVELLAVLSGGSFEGLATNVFTFAHNLTVKCRQGPSGY</sequence>
<proteinExistence type="predicted"/>
<dbReference type="EMBL" id="VSSS01000080">
    <property type="protein sequence ID" value="TYL86184.1"/>
    <property type="molecule type" value="Genomic_DNA"/>
</dbReference>
<dbReference type="Proteomes" id="UP000324758">
    <property type="component" value="Unassembled WGS sequence"/>
</dbReference>
<name>A0A5D3KBB0_9BRAD</name>
<feature type="transmembrane region" description="Helical" evidence="1">
    <location>
        <begin position="130"/>
        <end position="152"/>
    </location>
</feature>
<dbReference type="OrthoDB" id="8449881at2"/>
<comment type="caution">
    <text evidence="2">The sequence shown here is derived from an EMBL/GenBank/DDBJ whole genome shotgun (WGS) entry which is preliminary data.</text>
</comment>
<keyword evidence="1" id="KW-0472">Membrane</keyword>
<dbReference type="RefSeq" id="WP_148778118.1">
    <property type="nucleotide sequence ID" value="NZ_VSSS01000080.1"/>
</dbReference>
<evidence type="ECO:0000313" key="3">
    <source>
        <dbReference type="Proteomes" id="UP000324758"/>
    </source>
</evidence>